<evidence type="ECO:0000313" key="1">
    <source>
        <dbReference type="EMBL" id="CAD2188720.1"/>
    </source>
</evidence>
<comment type="caution">
    <text evidence="1">The sequence shown here is derived from an EMBL/GenBank/DDBJ whole genome shotgun (WGS) entry which is preliminary data.</text>
</comment>
<evidence type="ECO:0000313" key="2">
    <source>
        <dbReference type="Proteomes" id="UP000580250"/>
    </source>
</evidence>
<gene>
    <name evidence="1" type="ORF">MENT_LOCUS41388</name>
</gene>
<organism evidence="1 2">
    <name type="scientific">Meloidogyne enterolobii</name>
    <name type="common">Root-knot nematode worm</name>
    <name type="synonym">Meloidogyne mayaguensis</name>
    <dbReference type="NCBI Taxonomy" id="390850"/>
    <lineage>
        <taxon>Eukaryota</taxon>
        <taxon>Metazoa</taxon>
        <taxon>Ecdysozoa</taxon>
        <taxon>Nematoda</taxon>
        <taxon>Chromadorea</taxon>
        <taxon>Rhabditida</taxon>
        <taxon>Tylenchina</taxon>
        <taxon>Tylenchomorpha</taxon>
        <taxon>Tylenchoidea</taxon>
        <taxon>Meloidogynidae</taxon>
        <taxon>Meloidogyninae</taxon>
        <taxon>Meloidogyne</taxon>
    </lineage>
</organism>
<reference evidence="1 2" key="1">
    <citation type="submission" date="2020-08" db="EMBL/GenBank/DDBJ databases">
        <authorList>
            <person name="Koutsovoulos G."/>
            <person name="Danchin GJ E."/>
        </authorList>
    </citation>
    <scope>NUCLEOTIDE SEQUENCE [LARGE SCALE GENOMIC DNA]</scope>
</reference>
<dbReference type="Proteomes" id="UP000580250">
    <property type="component" value="Unassembled WGS sequence"/>
</dbReference>
<accession>A0A6V7WNZ1</accession>
<sequence>MFGYAEAYDIFEVKANLFMNEFRKSRYFYVHCYSIIYEDDGIALINLSLQAAEMSENIIYDAEFEPYKEIERHPQMGQFWPLIYKNNIVSNTELVLNECKKITIETLDPNTLEPEVPFYVFFYKLKKETKDKLQQTIINKYFIEKFVNECVNEKKPEYIDEDCIEFIPMPKNLLAPPQAHLELVKEIYNKCPLHIYNDMNTLKIINALNKKLQGGGSH</sequence>
<proteinExistence type="predicted"/>
<dbReference type="AlphaFoldDB" id="A0A6V7WNZ1"/>
<name>A0A6V7WNZ1_MELEN</name>
<protein>
    <submittedName>
        <fullName evidence="1">Uncharacterized protein</fullName>
    </submittedName>
</protein>
<dbReference type="EMBL" id="CAJEWN010000710">
    <property type="protein sequence ID" value="CAD2188720.1"/>
    <property type="molecule type" value="Genomic_DNA"/>
</dbReference>